<protein>
    <submittedName>
        <fullName evidence="1">D-fructose-6-phosphate amidotransferase</fullName>
    </submittedName>
</protein>
<keyword evidence="2" id="KW-1185">Reference proteome</keyword>
<dbReference type="InterPro" id="IPR023381">
    <property type="entry name" value="YP001051499.1-like_dom_sf"/>
</dbReference>
<name>A0A448TSE4_9PAST</name>
<proteinExistence type="predicted"/>
<dbReference type="Proteomes" id="UP000279799">
    <property type="component" value="Chromosome"/>
</dbReference>
<dbReference type="Pfam" id="PF04222">
    <property type="entry name" value="DUF416"/>
    <property type="match status" value="1"/>
</dbReference>
<sequence>MRNPIHKRLANLSPWKQYTFMACLCERMYPNFYFYCDLENNHTFAKRYRNILDLVWEFLTVKNAKINFDNQLEKLENIIPQVEDPKNYAIFPAIDACRGLADLLHSIIAGETLDQAISISQLSLKTIVELLETQSEKTFNDEELKHQPLIEQELDVQWEIYRVLKDCEKHDVELILDLKNELKEVGISNIGIELRK</sequence>
<dbReference type="OrthoDB" id="9204516at2"/>
<gene>
    <name evidence="1" type="ORF">NCTC12871_00103</name>
</gene>
<keyword evidence="1" id="KW-0808">Transferase</keyword>
<dbReference type="GO" id="GO:0016740">
    <property type="term" value="F:transferase activity"/>
    <property type="evidence" value="ECO:0007669"/>
    <property type="project" value="UniProtKB-KW"/>
</dbReference>
<dbReference type="EMBL" id="LR134510">
    <property type="protein sequence ID" value="VEJ08698.1"/>
    <property type="molecule type" value="Genomic_DNA"/>
</dbReference>
<reference evidence="1 2" key="1">
    <citation type="submission" date="2018-12" db="EMBL/GenBank/DDBJ databases">
        <authorList>
            <consortium name="Pathogen Informatics"/>
        </authorList>
    </citation>
    <scope>NUCLEOTIDE SEQUENCE [LARGE SCALE GENOMIC DNA]</scope>
    <source>
        <strain evidence="1 2">NCTC12871</strain>
    </source>
</reference>
<evidence type="ECO:0000313" key="1">
    <source>
        <dbReference type="EMBL" id="VEJ08698.1"/>
    </source>
</evidence>
<dbReference type="InterPro" id="IPR007338">
    <property type="entry name" value="DUF416"/>
</dbReference>
<dbReference type="AlphaFoldDB" id="A0A448TSE4"/>
<dbReference type="Gene3D" id="1.20.1590.10">
    <property type="entry name" value="YP_001051499.1 domain like"/>
    <property type="match status" value="1"/>
</dbReference>
<organism evidence="1 2">
    <name type="scientific">Actinobacillus delphinicola</name>
    <dbReference type="NCBI Taxonomy" id="51161"/>
    <lineage>
        <taxon>Bacteria</taxon>
        <taxon>Pseudomonadati</taxon>
        <taxon>Pseudomonadota</taxon>
        <taxon>Gammaproteobacteria</taxon>
        <taxon>Pasteurellales</taxon>
        <taxon>Pasteurellaceae</taxon>
        <taxon>Actinobacillus</taxon>
    </lineage>
</organism>
<dbReference type="RefSeq" id="WP_126597995.1">
    <property type="nucleotide sequence ID" value="NZ_LR134510.1"/>
</dbReference>
<dbReference type="KEGG" id="adp:NCTC12871_00103"/>
<evidence type="ECO:0000313" key="2">
    <source>
        <dbReference type="Proteomes" id="UP000279799"/>
    </source>
</evidence>
<accession>A0A448TSE4</accession>